<dbReference type="PROSITE" id="PS51257">
    <property type="entry name" value="PROKAR_LIPOPROTEIN"/>
    <property type="match status" value="1"/>
</dbReference>
<proteinExistence type="predicted"/>
<reference evidence="4 5" key="1">
    <citation type="submission" date="2017-05" db="EMBL/GenBank/DDBJ databases">
        <authorList>
            <person name="Varghese N."/>
            <person name="Submissions S."/>
        </authorList>
    </citation>
    <scope>NUCLEOTIDE SEQUENCE [LARGE SCALE GENOMIC DNA]</scope>
    <source>
        <strain evidence="4 5">DSM 25457</strain>
    </source>
</reference>
<keyword evidence="5" id="KW-1185">Reference proteome</keyword>
<comment type="caution">
    <text evidence="4">The sequence shown here is derived from an EMBL/GenBank/DDBJ whole genome shotgun (WGS) entry which is preliminary data.</text>
</comment>
<evidence type="ECO:0000256" key="1">
    <source>
        <dbReference type="ARBA" id="ARBA00022801"/>
    </source>
</evidence>
<dbReference type="InterPro" id="IPR011042">
    <property type="entry name" value="6-blade_b-propeller_TolB-like"/>
</dbReference>
<name>A0ABY1PTJ1_9BACT</name>
<protein>
    <submittedName>
        <fullName evidence="4">Gluconolactonase</fullName>
    </submittedName>
</protein>
<dbReference type="InterPro" id="IPR013658">
    <property type="entry name" value="SGL"/>
</dbReference>
<sequence length="364" mass="39991">MRHWNLILVIALLVSCTTTPLTFAQNAPESSSRRERPVATSYPTKGRVETLDDALEQLVEKDASIEVIGTGFTWCEGPVWVPASDGTANAQVDGCDSASGCLLFSDIPRNTIFRWTPERGTEPFMQPSGYTGIHYYGLEPGSNGLTLDHQGRLCLCEHGDRRISVLESHGGKRTLVDSFQGKRLNSPNDLVLDSKGNLYFTDPPYGLPEREKDKTRELDHFGVYRLSTTGEITLLTGELTRPNGIGLSPDQKTLYVAQSDPSLPAVFKIALNDHGKTGPLVELFNASSFMKEYPGLPDGMAVHSTGTLFVSGPGGIYVIQPDGKLIGRLLTEGRTSNCTFDDKEDWLYITNDDSLCRIRMARSL</sequence>
<feature type="domain" description="SMP-30/Gluconolactonase/LRE-like region" evidence="3">
    <location>
        <begin position="75"/>
        <end position="350"/>
    </location>
</feature>
<dbReference type="Proteomes" id="UP001158067">
    <property type="component" value="Unassembled WGS sequence"/>
</dbReference>
<accession>A0ABY1PTJ1</accession>
<dbReference type="Gene3D" id="2.120.10.30">
    <property type="entry name" value="TolB, C-terminal domain"/>
    <property type="match status" value="1"/>
</dbReference>
<dbReference type="Pfam" id="PF08450">
    <property type="entry name" value="SGL"/>
    <property type="match status" value="1"/>
</dbReference>
<dbReference type="EMBL" id="FXUG01000002">
    <property type="protein sequence ID" value="SMP46149.1"/>
    <property type="molecule type" value="Genomic_DNA"/>
</dbReference>
<dbReference type="PANTHER" id="PTHR47572:SF4">
    <property type="entry name" value="LACTONASE DRP35"/>
    <property type="match status" value="1"/>
</dbReference>
<keyword evidence="1" id="KW-0378">Hydrolase</keyword>
<organism evidence="4 5">
    <name type="scientific">Neorhodopirellula lusitana</name>
    <dbReference type="NCBI Taxonomy" id="445327"/>
    <lineage>
        <taxon>Bacteria</taxon>
        <taxon>Pseudomonadati</taxon>
        <taxon>Planctomycetota</taxon>
        <taxon>Planctomycetia</taxon>
        <taxon>Pirellulales</taxon>
        <taxon>Pirellulaceae</taxon>
        <taxon>Neorhodopirellula</taxon>
    </lineage>
</organism>
<keyword evidence="2" id="KW-0732">Signal</keyword>
<dbReference type="InterPro" id="IPR051262">
    <property type="entry name" value="SMP-30/CGR1_Lactonase"/>
</dbReference>
<gene>
    <name evidence="4" type="ORF">SAMN06265222_10273</name>
</gene>
<evidence type="ECO:0000256" key="2">
    <source>
        <dbReference type="SAM" id="SignalP"/>
    </source>
</evidence>
<dbReference type="PANTHER" id="PTHR47572">
    <property type="entry name" value="LIPOPROTEIN-RELATED"/>
    <property type="match status" value="1"/>
</dbReference>
<feature type="signal peptide" evidence="2">
    <location>
        <begin position="1"/>
        <end position="24"/>
    </location>
</feature>
<evidence type="ECO:0000259" key="3">
    <source>
        <dbReference type="Pfam" id="PF08450"/>
    </source>
</evidence>
<evidence type="ECO:0000313" key="5">
    <source>
        <dbReference type="Proteomes" id="UP001158067"/>
    </source>
</evidence>
<evidence type="ECO:0000313" key="4">
    <source>
        <dbReference type="EMBL" id="SMP46149.1"/>
    </source>
</evidence>
<dbReference type="SUPFAM" id="SSF63829">
    <property type="entry name" value="Calcium-dependent phosphotriesterase"/>
    <property type="match status" value="1"/>
</dbReference>
<dbReference type="RefSeq" id="WP_283431411.1">
    <property type="nucleotide sequence ID" value="NZ_FXUG01000002.1"/>
</dbReference>
<feature type="chain" id="PRO_5045463825" evidence="2">
    <location>
        <begin position="25"/>
        <end position="364"/>
    </location>
</feature>